<dbReference type="AlphaFoldDB" id="W4QIX4"/>
<evidence type="ECO:0000313" key="11">
    <source>
        <dbReference type="EMBL" id="GAE31862.1"/>
    </source>
</evidence>
<evidence type="ECO:0000256" key="1">
    <source>
        <dbReference type="ARBA" id="ARBA00001864"/>
    </source>
</evidence>
<dbReference type="Proteomes" id="UP000018895">
    <property type="component" value="Unassembled WGS sequence"/>
</dbReference>
<comment type="catalytic activity">
    <reaction evidence="1 7">
        <text>3-dehydroquinate = 3-dehydroshikimate + H2O</text>
        <dbReference type="Rhea" id="RHEA:21096"/>
        <dbReference type="ChEBI" id="CHEBI:15377"/>
        <dbReference type="ChEBI" id="CHEBI:16630"/>
        <dbReference type="ChEBI" id="CHEBI:32364"/>
        <dbReference type="EC" id="4.2.1.10"/>
    </reaction>
</comment>
<dbReference type="InterPro" id="IPR036441">
    <property type="entry name" value="DHquinase_II_sf"/>
</dbReference>
<dbReference type="RefSeq" id="WP_035346007.1">
    <property type="nucleotide sequence ID" value="NZ_BAUU01000025.1"/>
</dbReference>
<comment type="pathway">
    <text evidence="2 7">Metabolic intermediate biosynthesis; chorismate biosynthesis; chorismate from D-erythrose 4-phosphate and phosphoenolpyruvate: step 3/7.</text>
</comment>
<dbReference type="UniPathway" id="UPA00053">
    <property type="reaction ID" value="UER00086"/>
</dbReference>
<evidence type="ECO:0000256" key="10">
    <source>
        <dbReference type="PIRSR" id="PIRSR001399-3"/>
    </source>
</evidence>
<dbReference type="SUPFAM" id="SSF52304">
    <property type="entry name" value="Type II 3-dehydroquinate dehydratase"/>
    <property type="match status" value="1"/>
</dbReference>
<keyword evidence="7" id="KW-0028">Amino-acid biosynthesis</keyword>
<evidence type="ECO:0000256" key="7">
    <source>
        <dbReference type="HAMAP-Rule" id="MF_00169"/>
    </source>
</evidence>
<feature type="binding site" evidence="7 9">
    <location>
        <position position="74"/>
    </location>
    <ligand>
        <name>substrate</name>
    </ligand>
</feature>
<dbReference type="GO" id="GO:0009073">
    <property type="term" value="P:aromatic amino acid family biosynthetic process"/>
    <property type="evidence" value="ECO:0007669"/>
    <property type="project" value="UniProtKB-KW"/>
</dbReference>
<feature type="active site" description="Proton donor" evidence="7 8">
    <location>
        <position position="100"/>
    </location>
</feature>
<dbReference type="EC" id="4.2.1.10" evidence="5 7"/>
<evidence type="ECO:0000256" key="2">
    <source>
        <dbReference type="ARBA" id="ARBA00004902"/>
    </source>
</evidence>
<dbReference type="GO" id="GO:0008652">
    <property type="term" value="P:amino acid biosynthetic process"/>
    <property type="evidence" value="ECO:0007669"/>
    <property type="project" value="UniProtKB-KW"/>
</dbReference>
<dbReference type="STRING" id="1236971.JCM9152_3357"/>
<feature type="site" description="Transition state stabilizer" evidence="7 10">
    <location>
        <position position="18"/>
    </location>
</feature>
<keyword evidence="12" id="KW-1185">Reference proteome</keyword>
<dbReference type="CDD" id="cd00466">
    <property type="entry name" value="DHQase_II"/>
    <property type="match status" value="1"/>
</dbReference>
<reference evidence="11" key="1">
    <citation type="journal article" date="2014" name="Genome Announc.">
        <title>Draft Genome Sequences of Three Alkaliphilic Bacillus Strains, Bacillus wakoensis JCM 9140T, Bacillus akibai JCM 9157T, and Bacillus hemicellulosilyticus JCM 9152T.</title>
        <authorList>
            <person name="Yuki M."/>
            <person name="Oshima K."/>
            <person name="Suda W."/>
            <person name="Oshida Y."/>
            <person name="Kitamura K."/>
            <person name="Iida T."/>
            <person name="Hattori M."/>
            <person name="Ohkuma M."/>
        </authorList>
    </citation>
    <scope>NUCLEOTIDE SEQUENCE [LARGE SCALE GENOMIC DNA]</scope>
    <source>
        <strain evidence="11">JCM 9152</strain>
    </source>
</reference>
<feature type="binding site" evidence="7 9">
    <location>
        <position position="111"/>
    </location>
    <ligand>
        <name>substrate</name>
    </ligand>
</feature>
<comment type="caution">
    <text evidence="11">The sequence shown here is derived from an EMBL/GenBank/DDBJ whole genome shotgun (WGS) entry which is preliminary data.</text>
</comment>
<organism evidence="11 12">
    <name type="scientific">Halalkalibacter hemicellulosilyticusJCM 9152</name>
    <dbReference type="NCBI Taxonomy" id="1236971"/>
    <lineage>
        <taxon>Bacteria</taxon>
        <taxon>Bacillati</taxon>
        <taxon>Bacillota</taxon>
        <taxon>Bacilli</taxon>
        <taxon>Bacillales</taxon>
        <taxon>Bacillaceae</taxon>
        <taxon>Halalkalibacter</taxon>
    </lineage>
</organism>
<dbReference type="Gene3D" id="3.40.50.9100">
    <property type="entry name" value="Dehydroquinase, class II"/>
    <property type="match status" value="1"/>
</dbReference>
<dbReference type="HAMAP" id="MF_00169">
    <property type="entry name" value="AroQ"/>
    <property type="match status" value="1"/>
</dbReference>
<sequence length="145" mass="16100">MKRIYVINGPNLNRLGLREPDVYGHETLADLEKFIQMKGKLHSCEVHCFQSNSEGQIIDWIHEAGEKNASMIINPGAYTHYSYAIRDAIASVSVPVMEVHISNVHARESFRHHSVTAAVAKGQIVGLGFKGYELALLALLEGETE</sequence>
<dbReference type="Pfam" id="PF01220">
    <property type="entry name" value="DHquinase_II"/>
    <property type="match status" value="1"/>
</dbReference>
<dbReference type="GO" id="GO:0019631">
    <property type="term" value="P:quinate catabolic process"/>
    <property type="evidence" value="ECO:0007669"/>
    <property type="project" value="TreeGrafter"/>
</dbReference>
<gene>
    <name evidence="7" type="primary">aroQ</name>
    <name evidence="11" type="ORF">JCM9152_3357</name>
</gene>
<evidence type="ECO:0000256" key="3">
    <source>
        <dbReference type="ARBA" id="ARBA00011037"/>
    </source>
</evidence>
<comment type="subunit">
    <text evidence="4 7">Homododecamer.</text>
</comment>
<dbReference type="InterPro" id="IPR001874">
    <property type="entry name" value="DHquinase_II"/>
</dbReference>
<evidence type="ECO:0000256" key="9">
    <source>
        <dbReference type="PIRSR" id="PIRSR001399-2"/>
    </source>
</evidence>
<dbReference type="GO" id="GO:0009423">
    <property type="term" value="P:chorismate biosynthetic process"/>
    <property type="evidence" value="ECO:0007669"/>
    <property type="project" value="UniProtKB-UniRule"/>
</dbReference>
<dbReference type="PROSITE" id="PS01029">
    <property type="entry name" value="DEHYDROQUINASE_II"/>
    <property type="match status" value="1"/>
</dbReference>
<keyword evidence="7" id="KW-0057">Aromatic amino acid biosynthesis</keyword>
<evidence type="ECO:0000256" key="5">
    <source>
        <dbReference type="ARBA" id="ARBA00012060"/>
    </source>
</evidence>
<dbReference type="EMBL" id="BAUU01000025">
    <property type="protein sequence ID" value="GAE31862.1"/>
    <property type="molecule type" value="Genomic_DNA"/>
</dbReference>
<feature type="binding site" evidence="7 9">
    <location>
        <position position="87"/>
    </location>
    <ligand>
        <name>substrate</name>
    </ligand>
</feature>
<accession>W4QIX4</accession>
<dbReference type="NCBIfam" id="NF003805">
    <property type="entry name" value="PRK05395.1-2"/>
    <property type="match status" value="1"/>
</dbReference>
<dbReference type="NCBIfam" id="TIGR01088">
    <property type="entry name" value="aroQ"/>
    <property type="match status" value="1"/>
</dbReference>
<feature type="binding site" evidence="7 9">
    <location>
        <begin position="101"/>
        <end position="102"/>
    </location>
    <ligand>
        <name>substrate</name>
    </ligand>
</feature>
<evidence type="ECO:0000313" key="12">
    <source>
        <dbReference type="Proteomes" id="UP000018895"/>
    </source>
</evidence>
<dbReference type="InterPro" id="IPR018509">
    <property type="entry name" value="DHquinase_II_CS"/>
</dbReference>
<dbReference type="PIRSF" id="PIRSF001399">
    <property type="entry name" value="DHquinase_II"/>
    <property type="match status" value="1"/>
</dbReference>
<dbReference type="NCBIfam" id="NF003806">
    <property type="entry name" value="PRK05395.1-3"/>
    <property type="match status" value="1"/>
</dbReference>
<dbReference type="NCBIfam" id="NF003807">
    <property type="entry name" value="PRK05395.1-4"/>
    <property type="match status" value="1"/>
</dbReference>
<keyword evidence="6 7" id="KW-0456">Lyase</keyword>
<dbReference type="PANTHER" id="PTHR21272">
    <property type="entry name" value="CATABOLIC 3-DEHYDROQUINASE"/>
    <property type="match status" value="1"/>
</dbReference>
<evidence type="ECO:0000256" key="4">
    <source>
        <dbReference type="ARBA" id="ARBA00011193"/>
    </source>
</evidence>
<feature type="binding site" evidence="7 9">
    <location>
        <position position="80"/>
    </location>
    <ligand>
        <name>substrate</name>
    </ligand>
</feature>
<feature type="active site" description="Proton acceptor" evidence="7 8">
    <location>
        <position position="23"/>
    </location>
</feature>
<protein>
    <recommendedName>
        <fullName evidence="5 7">3-dehydroquinate dehydratase</fullName>
        <shortName evidence="7">3-dehydroquinase</shortName>
        <ecNumber evidence="5 7">4.2.1.10</ecNumber>
    </recommendedName>
    <alternativeName>
        <fullName evidence="7">Type II DHQase</fullName>
    </alternativeName>
</protein>
<name>W4QIX4_9BACI</name>
<comment type="function">
    <text evidence="7">Catalyzes a trans-dehydration via an enolate intermediate.</text>
</comment>
<dbReference type="OrthoDB" id="9790793at2"/>
<dbReference type="PANTHER" id="PTHR21272:SF3">
    <property type="entry name" value="CATABOLIC 3-DEHYDROQUINASE"/>
    <property type="match status" value="1"/>
</dbReference>
<dbReference type="GO" id="GO:0003855">
    <property type="term" value="F:3-dehydroquinate dehydratase activity"/>
    <property type="evidence" value="ECO:0007669"/>
    <property type="project" value="UniProtKB-UniRule"/>
</dbReference>
<comment type="similarity">
    <text evidence="3 7">Belongs to the type-II 3-dehydroquinase family.</text>
</comment>
<proteinExistence type="inferred from homology"/>
<evidence type="ECO:0000256" key="6">
    <source>
        <dbReference type="ARBA" id="ARBA00023239"/>
    </source>
</evidence>
<evidence type="ECO:0000256" key="8">
    <source>
        <dbReference type="PIRSR" id="PIRSR001399-1"/>
    </source>
</evidence>